<evidence type="ECO:0000256" key="7">
    <source>
        <dbReference type="SAM" id="Phobius"/>
    </source>
</evidence>
<dbReference type="InterPro" id="IPR000620">
    <property type="entry name" value="EamA_dom"/>
</dbReference>
<feature type="transmembrane region" description="Helical" evidence="7">
    <location>
        <begin position="300"/>
        <end position="320"/>
    </location>
</feature>
<evidence type="ECO:0000256" key="3">
    <source>
        <dbReference type="ARBA" id="ARBA00022475"/>
    </source>
</evidence>
<feature type="transmembrane region" description="Helical" evidence="7">
    <location>
        <begin position="54"/>
        <end position="73"/>
    </location>
</feature>
<feature type="transmembrane region" description="Helical" evidence="7">
    <location>
        <begin position="275"/>
        <end position="294"/>
    </location>
</feature>
<comment type="caution">
    <text evidence="9">The sequence shown here is derived from an EMBL/GenBank/DDBJ whole genome shotgun (WGS) entry which is preliminary data.</text>
</comment>
<sequence length="350" mass="38470">MLQIGICRLLLFKVKPQIYLWLAISIFGAANSVTRKLTEIGARHFQNDRNPISLCNVLFVGNLCALLVLLIIYRRQIQPAMLKRLSRREWLGLIVVSTLAGAIAPSLIFQALAVTNVNTVVFLGRLEPPLTLLLSVWLLSERVNFWEILGASIAFTGVISIIFLFPILQGVNNISLMLGMGEIFTIAAAVALATATILGKLTLSRVSLGIYSIFRTAWGTVIFFFAALLLYGRGHFMDVFSPFLWEWMLVYGSIIVVLGQTFWITGLRATSTSEASLVSSFTPIAGILAAYFILGEVPTLAQYMGSSVIVMGVFLSQIGIRQKASIRAATRNASIQKQQEIESNMGFKGI</sequence>
<evidence type="ECO:0000313" key="10">
    <source>
        <dbReference type="Proteomes" id="UP000282574"/>
    </source>
</evidence>
<evidence type="ECO:0000259" key="8">
    <source>
        <dbReference type="Pfam" id="PF00892"/>
    </source>
</evidence>
<feature type="transmembrane region" description="Helical" evidence="7">
    <location>
        <begin position="146"/>
        <end position="168"/>
    </location>
</feature>
<evidence type="ECO:0000313" key="9">
    <source>
        <dbReference type="EMBL" id="RUT12315.1"/>
    </source>
</evidence>
<feature type="transmembrane region" description="Helical" evidence="7">
    <location>
        <begin position="243"/>
        <end position="263"/>
    </location>
</feature>
<feature type="domain" description="EamA" evidence="8">
    <location>
        <begin position="180"/>
        <end position="315"/>
    </location>
</feature>
<keyword evidence="6 7" id="KW-0472">Membrane</keyword>
<comment type="similarity">
    <text evidence="2">Belongs to the EamA transporter family.</text>
</comment>
<dbReference type="Pfam" id="PF00892">
    <property type="entry name" value="EamA"/>
    <property type="match status" value="2"/>
</dbReference>
<accession>A0AB37ULS4</accession>
<evidence type="ECO:0000256" key="1">
    <source>
        <dbReference type="ARBA" id="ARBA00004651"/>
    </source>
</evidence>
<name>A0AB37ULS4_9CYAN</name>
<dbReference type="InterPro" id="IPR037185">
    <property type="entry name" value="EmrE-like"/>
</dbReference>
<dbReference type="GO" id="GO:0005886">
    <property type="term" value="C:plasma membrane"/>
    <property type="evidence" value="ECO:0007669"/>
    <property type="project" value="UniProtKB-SubCell"/>
</dbReference>
<feature type="transmembrane region" description="Helical" evidence="7">
    <location>
        <begin position="18"/>
        <end position="34"/>
    </location>
</feature>
<evidence type="ECO:0000256" key="2">
    <source>
        <dbReference type="ARBA" id="ARBA00007362"/>
    </source>
</evidence>
<gene>
    <name evidence="9" type="ORF">DSM107010_23250</name>
</gene>
<keyword evidence="4 7" id="KW-0812">Transmembrane</keyword>
<feature type="transmembrane region" description="Helical" evidence="7">
    <location>
        <begin position="210"/>
        <end position="231"/>
    </location>
</feature>
<comment type="subcellular location">
    <subcellularLocation>
        <location evidence="1">Cell membrane</location>
        <topology evidence="1">Multi-pass membrane protein</topology>
    </subcellularLocation>
</comment>
<evidence type="ECO:0000256" key="5">
    <source>
        <dbReference type="ARBA" id="ARBA00022989"/>
    </source>
</evidence>
<feature type="domain" description="EamA" evidence="8">
    <location>
        <begin position="42"/>
        <end position="162"/>
    </location>
</feature>
<feature type="transmembrane region" description="Helical" evidence="7">
    <location>
        <begin position="174"/>
        <end position="198"/>
    </location>
</feature>
<feature type="transmembrane region" description="Helical" evidence="7">
    <location>
        <begin position="120"/>
        <end position="139"/>
    </location>
</feature>
<dbReference type="EMBL" id="RSCK01000015">
    <property type="protein sequence ID" value="RUT12315.1"/>
    <property type="molecule type" value="Genomic_DNA"/>
</dbReference>
<dbReference type="SUPFAM" id="SSF103481">
    <property type="entry name" value="Multidrug resistance efflux transporter EmrE"/>
    <property type="match status" value="2"/>
</dbReference>
<keyword evidence="10" id="KW-1185">Reference proteome</keyword>
<dbReference type="RefSeq" id="WP_106168985.1">
    <property type="nucleotide sequence ID" value="NZ_JAVKZF010000002.1"/>
</dbReference>
<feature type="transmembrane region" description="Helical" evidence="7">
    <location>
        <begin position="93"/>
        <end position="114"/>
    </location>
</feature>
<protein>
    <submittedName>
        <fullName evidence="9">Membrane protein</fullName>
    </submittedName>
</protein>
<evidence type="ECO:0000256" key="4">
    <source>
        <dbReference type="ARBA" id="ARBA00022692"/>
    </source>
</evidence>
<reference evidence="9 10" key="1">
    <citation type="journal article" date="2019" name="Genome Biol. Evol.">
        <title>Day and night: Metabolic profiles and evolutionary relationships of six axenic non-marine cyanobacteria.</title>
        <authorList>
            <person name="Will S.E."/>
            <person name="Henke P."/>
            <person name="Boedeker C."/>
            <person name="Huang S."/>
            <person name="Brinkmann H."/>
            <person name="Rohde M."/>
            <person name="Jarek M."/>
            <person name="Friedl T."/>
            <person name="Seufert S."/>
            <person name="Schumacher M."/>
            <person name="Overmann J."/>
            <person name="Neumann-Schaal M."/>
            <person name="Petersen J."/>
        </authorList>
    </citation>
    <scope>NUCLEOTIDE SEQUENCE [LARGE SCALE GENOMIC DNA]</scope>
    <source>
        <strain evidence="9 10">SAG 39.79</strain>
    </source>
</reference>
<dbReference type="AlphaFoldDB" id="A0AB37ULS4"/>
<keyword evidence="3" id="KW-1003">Cell membrane</keyword>
<dbReference type="PANTHER" id="PTHR32322:SF18">
    <property type="entry name" value="S-ADENOSYLMETHIONINE_S-ADENOSYLHOMOCYSTEINE TRANSPORTER"/>
    <property type="match status" value="1"/>
</dbReference>
<evidence type="ECO:0000256" key="6">
    <source>
        <dbReference type="ARBA" id="ARBA00023136"/>
    </source>
</evidence>
<organism evidence="9 10">
    <name type="scientific">Chroococcidiopsis cubana SAG 39.79</name>
    <dbReference type="NCBI Taxonomy" id="388085"/>
    <lineage>
        <taxon>Bacteria</taxon>
        <taxon>Bacillati</taxon>
        <taxon>Cyanobacteriota</taxon>
        <taxon>Cyanophyceae</taxon>
        <taxon>Chroococcidiopsidales</taxon>
        <taxon>Chroococcidiopsidaceae</taxon>
        <taxon>Chroococcidiopsis</taxon>
    </lineage>
</organism>
<dbReference type="Proteomes" id="UP000282574">
    <property type="component" value="Unassembled WGS sequence"/>
</dbReference>
<dbReference type="PANTHER" id="PTHR32322">
    <property type="entry name" value="INNER MEMBRANE TRANSPORTER"/>
    <property type="match status" value="1"/>
</dbReference>
<proteinExistence type="inferred from homology"/>
<dbReference type="InterPro" id="IPR050638">
    <property type="entry name" value="AA-Vitamin_Transporters"/>
</dbReference>
<keyword evidence="5 7" id="KW-1133">Transmembrane helix</keyword>